<dbReference type="STRING" id="1562970.ING2E5B_1964"/>
<keyword evidence="2 5" id="KW-0808">Transferase</keyword>
<dbReference type="InterPro" id="IPR029028">
    <property type="entry name" value="Alpha/beta_knot_MTases"/>
</dbReference>
<dbReference type="InterPro" id="IPR003742">
    <property type="entry name" value="RlmH-like"/>
</dbReference>
<dbReference type="Pfam" id="PF02590">
    <property type="entry name" value="SPOUT_MTase"/>
    <property type="match status" value="1"/>
</dbReference>
<evidence type="ECO:0000256" key="1">
    <source>
        <dbReference type="ARBA" id="ARBA00022603"/>
    </source>
</evidence>
<organism evidence="6 7">
    <name type="scientific">Fermentimonas caenicola</name>
    <dbReference type="NCBI Taxonomy" id="1562970"/>
    <lineage>
        <taxon>Bacteria</taxon>
        <taxon>Pseudomonadati</taxon>
        <taxon>Bacteroidota</taxon>
        <taxon>Bacteroidia</taxon>
        <taxon>Bacteroidales</taxon>
        <taxon>Dysgonomonadaceae</taxon>
        <taxon>Fermentimonas</taxon>
    </lineage>
</organism>
<dbReference type="PATRIC" id="fig|1562970.3.peg.1940"/>
<dbReference type="InterPro" id="IPR029026">
    <property type="entry name" value="tRNA_m1G_MTases_N"/>
</dbReference>
<reference evidence="6 7" key="1">
    <citation type="submission" date="2014-08" db="EMBL/GenBank/DDBJ databases">
        <authorList>
            <person name="Wibberg D."/>
        </authorList>
    </citation>
    <scope>NUCLEOTIDE SEQUENCE [LARGE SCALE GENOMIC DNA]</scope>
    <source>
        <strain evidence="7">ING2-E5B</strain>
    </source>
</reference>
<gene>
    <name evidence="5 6" type="primary">rlmH</name>
    <name evidence="6" type="ORF">ING2E5B_1964</name>
</gene>
<evidence type="ECO:0000256" key="4">
    <source>
        <dbReference type="ARBA" id="ARBA00038303"/>
    </source>
</evidence>
<keyword evidence="5" id="KW-0963">Cytoplasm</keyword>
<name>A0A098C2P6_9BACT</name>
<dbReference type="EMBL" id="LN515532">
    <property type="protein sequence ID" value="CEA16696.1"/>
    <property type="molecule type" value="Genomic_DNA"/>
</dbReference>
<dbReference type="OrthoDB" id="9806643at2"/>
<evidence type="ECO:0000313" key="6">
    <source>
        <dbReference type="EMBL" id="CEA16696.1"/>
    </source>
</evidence>
<feature type="binding site" evidence="5">
    <location>
        <position position="73"/>
    </location>
    <ligand>
        <name>S-adenosyl-L-methionine</name>
        <dbReference type="ChEBI" id="CHEBI:59789"/>
    </ligand>
</feature>
<protein>
    <recommendedName>
        <fullName evidence="5">Ribosomal RNA large subunit methyltransferase H</fullName>
        <ecNumber evidence="5">2.1.1.177</ecNumber>
    </recommendedName>
    <alternativeName>
        <fullName evidence="5">23S rRNA (pseudouridine1915-N3)-methyltransferase</fullName>
    </alternativeName>
    <alternativeName>
        <fullName evidence="5">23S rRNA m3Psi1915 methyltransferase</fullName>
    </alternativeName>
    <alternativeName>
        <fullName evidence="5">rRNA (pseudouridine-N3-)-methyltransferase RlmH</fullName>
    </alternativeName>
</protein>
<comment type="subunit">
    <text evidence="5">Homodimer.</text>
</comment>
<dbReference type="SUPFAM" id="SSF75217">
    <property type="entry name" value="alpha/beta knot"/>
    <property type="match status" value="1"/>
</dbReference>
<dbReference type="GO" id="GO:0070038">
    <property type="term" value="F:rRNA (pseudouridine-N3-)-methyltransferase activity"/>
    <property type="evidence" value="ECO:0007669"/>
    <property type="project" value="UniProtKB-UniRule"/>
</dbReference>
<accession>A0A098C2P6</accession>
<feature type="binding site" evidence="5">
    <location>
        <position position="105"/>
    </location>
    <ligand>
        <name>S-adenosyl-L-methionine</name>
        <dbReference type="ChEBI" id="CHEBI:59789"/>
    </ligand>
</feature>
<dbReference type="HOGENOM" id="CLU_100552_2_0_10"/>
<proteinExistence type="inferred from homology"/>
<keyword evidence="1 5" id="KW-0489">Methyltransferase</keyword>
<dbReference type="EC" id="2.1.1.177" evidence="5"/>
<dbReference type="CDD" id="cd18081">
    <property type="entry name" value="RlmH-like"/>
    <property type="match status" value="1"/>
</dbReference>
<dbReference type="GO" id="GO:0005737">
    <property type="term" value="C:cytoplasm"/>
    <property type="evidence" value="ECO:0007669"/>
    <property type="project" value="UniProtKB-SubCell"/>
</dbReference>
<dbReference type="NCBIfam" id="NF000990">
    <property type="entry name" value="PRK00103.2-4"/>
    <property type="match status" value="1"/>
</dbReference>
<dbReference type="HAMAP" id="MF_00658">
    <property type="entry name" value="23SrRNA_methyltr_H"/>
    <property type="match status" value="1"/>
</dbReference>
<keyword evidence="7" id="KW-1185">Reference proteome</keyword>
<feature type="binding site" evidence="5">
    <location>
        <begin position="124"/>
        <end position="129"/>
    </location>
    <ligand>
        <name>S-adenosyl-L-methionine</name>
        <dbReference type="ChEBI" id="CHEBI:59789"/>
    </ligand>
</feature>
<dbReference type="AlphaFoldDB" id="A0A098C2P6"/>
<evidence type="ECO:0000256" key="5">
    <source>
        <dbReference type="HAMAP-Rule" id="MF_00658"/>
    </source>
</evidence>
<evidence type="ECO:0000313" key="7">
    <source>
        <dbReference type="Proteomes" id="UP000032417"/>
    </source>
</evidence>
<comment type="catalytic activity">
    <reaction evidence="5">
        <text>pseudouridine(1915) in 23S rRNA + S-adenosyl-L-methionine = N(3)-methylpseudouridine(1915) in 23S rRNA + S-adenosyl-L-homocysteine + H(+)</text>
        <dbReference type="Rhea" id="RHEA:42752"/>
        <dbReference type="Rhea" id="RHEA-COMP:10221"/>
        <dbReference type="Rhea" id="RHEA-COMP:10222"/>
        <dbReference type="ChEBI" id="CHEBI:15378"/>
        <dbReference type="ChEBI" id="CHEBI:57856"/>
        <dbReference type="ChEBI" id="CHEBI:59789"/>
        <dbReference type="ChEBI" id="CHEBI:65314"/>
        <dbReference type="ChEBI" id="CHEBI:74486"/>
        <dbReference type="EC" id="2.1.1.177"/>
    </reaction>
</comment>
<dbReference type="PANTHER" id="PTHR33603">
    <property type="entry name" value="METHYLTRANSFERASE"/>
    <property type="match status" value="1"/>
</dbReference>
<evidence type="ECO:0000256" key="3">
    <source>
        <dbReference type="ARBA" id="ARBA00022691"/>
    </source>
</evidence>
<comment type="function">
    <text evidence="5">Specifically methylates the pseudouridine at position 1915 (m3Psi1915) in 23S rRNA.</text>
</comment>
<comment type="subcellular location">
    <subcellularLocation>
        <location evidence="5">Cytoplasm</location>
    </subcellularLocation>
</comment>
<comment type="similarity">
    <text evidence="4 5">Belongs to the RNA methyltransferase RlmH family.</text>
</comment>
<keyword evidence="3 5" id="KW-0949">S-adenosyl-L-methionine</keyword>
<sequence length="157" mass="18464">MKIALLSIGKTDNRLFKEIIDEYVKRLNYYIPFEDIYIPDIKNRKSISEVEQKNLEGDKLIKALELTDYIVLLDEKGKKFNSSGFANYIEKKMHTVPKRLVFIIGGPYGFSKSVYNIANEKISLSEMTFTHQMVRMIFTEQLYRAMTIINNEPYHHE</sequence>
<dbReference type="Proteomes" id="UP000032417">
    <property type="component" value="Chromosome 1"/>
</dbReference>
<keyword evidence="5" id="KW-0698">rRNA processing</keyword>
<dbReference type="KEGG" id="pbt:ING2E5B_1964"/>
<evidence type="ECO:0000256" key="2">
    <source>
        <dbReference type="ARBA" id="ARBA00022679"/>
    </source>
</evidence>
<dbReference type="PIRSF" id="PIRSF004505">
    <property type="entry name" value="MT_bac"/>
    <property type="match status" value="1"/>
</dbReference>
<dbReference type="Gene3D" id="3.40.1280.10">
    <property type="match status" value="1"/>
</dbReference>
<dbReference type="PANTHER" id="PTHR33603:SF1">
    <property type="entry name" value="RIBOSOMAL RNA LARGE SUBUNIT METHYLTRANSFERASE H"/>
    <property type="match status" value="1"/>
</dbReference>